<comment type="caution">
    <text evidence="3">The sequence shown here is derived from an EMBL/GenBank/DDBJ whole genome shotgun (WGS) entry which is preliminary data.</text>
</comment>
<evidence type="ECO:0000256" key="1">
    <source>
        <dbReference type="SAM" id="SignalP"/>
    </source>
</evidence>
<dbReference type="EMBL" id="JAAIWN010000015">
    <property type="protein sequence ID" value="NEY81435.1"/>
    <property type="molecule type" value="Genomic_DNA"/>
</dbReference>
<name>A0A6B3VYT7_9BACI</name>
<evidence type="ECO:0000313" key="3">
    <source>
        <dbReference type="EMBL" id="NEY81435.1"/>
    </source>
</evidence>
<accession>A0A6B3VYT7</accession>
<feature type="chain" id="PRO_5044103244" evidence="1">
    <location>
        <begin position="20"/>
        <end position="198"/>
    </location>
</feature>
<feature type="signal peptide" evidence="1">
    <location>
        <begin position="1"/>
        <end position="19"/>
    </location>
</feature>
<organism evidence="3 4">
    <name type="scientific">Bacillus aquiflavi</name>
    <dbReference type="NCBI Taxonomy" id="2672567"/>
    <lineage>
        <taxon>Bacteria</taxon>
        <taxon>Bacillati</taxon>
        <taxon>Bacillota</taxon>
        <taxon>Bacilli</taxon>
        <taxon>Bacillales</taxon>
        <taxon>Bacillaceae</taxon>
        <taxon>Bacillus</taxon>
    </lineage>
</organism>
<dbReference type="Proteomes" id="UP000570010">
    <property type="component" value="Unassembled WGS sequence"/>
</dbReference>
<keyword evidence="1" id="KW-0732">Signal</keyword>
<evidence type="ECO:0000313" key="4">
    <source>
        <dbReference type="Proteomes" id="UP000472971"/>
    </source>
</evidence>
<reference evidence="3 4" key="1">
    <citation type="submission" date="2020-02" db="EMBL/GenBank/DDBJ databases">
        <title>Bacillus aquiflavi sp. nov., isolated from yellow water of strong flavor Chinese baijiu in Yibin region of China.</title>
        <authorList>
            <person name="Xie J."/>
        </authorList>
    </citation>
    <scope>NUCLEOTIDE SEQUENCE [LARGE SCALE GENOMIC DNA]</scope>
    <source>
        <strain evidence="3 4">3H-10</strain>
    </source>
</reference>
<sequence length="198" mass="22797">MRKWCYSFSLTALVASSLAGCNMNDETAVQDERYTDQTQPIGYYSNENHQQNNSNFFNDNDGPVIDMLDRTLGEDGNNSRTNIRNNLNWFKRDHHYSHADANYHGHLNVDRTKHENAHVRELVNQIEKVTAETDNVKDIHSIAYGDEKVLISVVLFDQAKEKETKKKIKQRVNPFLNGKSIKVVIDEGTLTNTRNSQR</sequence>
<reference evidence="2 5" key="2">
    <citation type="submission" date="2020-07" db="EMBL/GenBank/DDBJ databases">
        <authorList>
            <person name="Feng H."/>
        </authorList>
    </citation>
    <scope>NUCLEOTIDE SEQUENCE [LARGE SCALE GENOMIC DNA]</scope>
    <source>
        <strain evidence="5">s-12</strain>
        <strain evidence="2">S-12</strain>
    </source>
</reference>
<evidence type="ECO:0000313" key="2">
    <source>
        <dbReference type="EMBL" id="MBA4537177.1"/>
    </source>
</evidence>
<gene>
    <name evidence="3" type="ORF">G4D64_07870</name>
    <name evidence="2" type="ORF">H1Z61_08470</name>
</gene>
<proteinExistence type="predicted"/>
<evidence type="ECO:0000313" key="5">
    <source>
        <dbReference type="Proteomes" id="UP000570010"/>
    </source>
</evidence>
<dbReference type="PROSITE" id="PS51257">
    <property type="entry name" value="PROKAR_LIPOPROTEIN"/>
    <property type="match status" value="1"/>
</dbReference>
<dbReference type="EMBL" id="JACEIO010000017">
    <property type="protein sequence ID" value="MBA4537177.1"/>
    <property type="molecule type" value="Genomic_DNA"/>
</dbReference>
<dbReference type="AlphaFoldDB" id="A0A6B3VYT7"/>
<keyword evidence="4" id="KW-1185">Reference proteome</keyword>
<dbReference type="Proteomes" id="UP000472971">
    <property type="component" value="Unassembled WGS sequence"/>
</dbReference>
<dbReference type="RefSeq" id="WP_163241827.1">
    <property type="nucleotide sequence ID" value="NZ_CP082780.1"/>
</dbReference>
<protein>
    <submittedName>
        <fullName evidence="3">Spore cortex protein CoxA</fullName>
    </submittedName>
</protein>